<evidence type="ECO:0000313" key="2">
    <source>
        <dbReference type="Proteomes" id="UP000467841"/>
    </source>
</evidence>
<comment type="caution">
    <text evidence="1">The sequence shown here is derived from an EMBL/GenBank/DDBJ whole genome shotgun (WGS) entry which is preliminary data.</text>
</comment>
<reference evidence="1" key="1">
    <citation type="submission" date="2020-01" db="EMBL/GenBank/DDBJ databases">
        <authorList>
            <person name="Mishra B."/>
        </authorList>
    </citation>
    <scope>NUCLEOTIDE SEQUENCE [LARGE SCALE GENOMIC DNA]</scope>
</reference>
<dbReference type="AlphaFoldDB" id="A0A6D2L4M7"/>
<accession>A0A6D2L4M7</accession>
<evidence type="ECO:0000313" key="1">
    <source>
        <dbReference type="EMBL" id="CAA7059435.1"/>
    </source>
</evidence>
<proteinExistence type="predicted"/>
<organism evidence="1 2">
    <name type="scientific">Microthlaspi erraticum</name>
    <dbReference type="NCBI Taxonomy" id="1685480"/>
    <lineage>
        <taxon>Eukaryota</taxon>
        <taxon>Viridiplantae</taxon>
        <taxon>Streptophyta</taxon>
        <taxon>Embryophyta</taxon>
        <taxon>Tracheophyta</taxon>
        <taxon>Spermatophyta</taxon>
        <taxon>Magnoliopsida</taxon>
        <taxon>eudicotyledons</taxon>
        <taxon>Gunneridae</taxon>
        <taxon>Pentapetalae</taxon>
        <taxon>rosids</taxon>
        <taxon>malvids</taxon>
        <taxon>Brassicales</taxon>
        <taxon>Brassicaceae</taxon>
        <taxon>Coluteocarpeae</taxon>
        <taxon>Microthlaspi</taxon>
    </lineage>
</organism>
<gene>
    <name evidence="1" type="ORF">MERR_LOCUS46671</name>
</gene>
<dbReference type="Proteomes" id="UP000467841">
    <property type="component" value="Unassembled WGS sequence"/>
</dbReference>
<name>A0A6D2L4M7_9BRAS</name>
<keyword evidence="2" id="KW-1185">Reference proteome</keyword>
<sequence>MVKEICVLGSIPPCVIDMTVLLKKFAGEEKEKEMMCVATSEPERTGASDDQYLSHLRQYPIPSIHRHRDGSAAVKLSFHEHQVKDHCEDYDIHVRRCVHPLRP</sequence>
<protein>
    <submittedName>
        <fullName evidence="1">Uncharacterized protein</fullName>
    </submittedName>
</protein>
<dbReference type="EMBL" id="CACVBM020001773">
    <property type="protein sequence ID" value="CAA7059435.1"/>
    <property type="molecule type" value="Genomic_DNA"/>
</dbReference>